<dbReference type="Pfam" id="PF08148">
    <property type="entry name" value="DSHCT"/>
    <property type="match status" value="1"/>
</dbReference>
<dbReference type="Proteomes" id="UP000663823">
    <property type="component" value="Unassembled WGS sequence"/>
</dbReference>
<organism evidence="6 7">
    <name type="scientific">Rotaria sordida</name>
    <dbReference type="NCBI Taxonomy" id="392033"/>
    <lineage>
        <taxon>Eukaryota</taxon>
        <taxon>Metazoa</taxon>
        <taxon>Spiralia</taxon>
        <taxon>Gnathifera</taxon>
        <taxon>Rotifera</taxon>
        <taxon>Eurotatoria</taxon>
        <taxon>Bdelloidea</taxon>
        <taxon>Philodinida</taxon>
        <taxon>Philodinidae</taxon>
        <taxon>Rotaria</taxon>
    </lineage>
</organism>
<dbReference type="InterPro" id="IPR012961">
    <property type="entry name" value="Ski2/MTR4_C"/>
</dbReference>
<keyword evidence="1" id="KW-0547">Nucleotide-binding</keyword>
<evidence type="ECO:0000256" key="1">
    <source>
        <dbReference type="ARBA" id="ARBA00022741"/>
    </source>
</evidence>
<dbReference type="Pfam" id="PF13234">
    <property type="entry name" value="MTR4_beta-barrel"/>
    <property type="match status" value="1"/>
</dbReference>
<comment type="caution">
    <text evidence="6">The sequence shown here is derived from an EMBL/GenBank/DDBJ whole genome shotgun (WGS) entry which is preliminary data.</text>
</comment>
<dbReference type="GO" id="GO:0000460">
    <property type="term" value="P:maturation of 5.8S rRNA"/>
    <property type="evidence" value="ECO:0007669"/>
    <property type="project" value="TreeGrafter"/>
</dbReference>
<dbReference type="InterPro" id="IPR050699">
    <property type="entry name" value="RNA-DNA_Helicase"/>
</dbReference>
<dbReference type="SMART" id="SM01142">
    <property type="entry name" value="DSHCT"/>
    <property type="match status" value="1"/>
</dbReference>
<keyword evidence="4" id="KW-0067">ATP-binding</keyword>
<dbReference type="CDD" id="cd13154">
    <property type="entry name" value="KOW_Mtr4"/>
    <property type="match status" value="1"/>
</dbReference>
<dbReference type="SUPFAM" id="SSF52540">
    <property type="entry name" value="P-loop containing nucleoside triphosphate hydrolases"/>
    <property type="match status" value="1"/>
</dbReference>
<dbReference type="FunFam" id="2.40.30.300:FF:000001">
    <property type="entry name" value="Mtr4 exosome RNA helicase"/>
    <property type="match status" value="1"/>
</dbReference>
<dbReference type="GO" id="GO:0004386">
    <property type="term" value="F:helicase activity"/>
    <property type="evidence" value="ECO:0007669"/>
    <property type="project" value="UniProtKB-KW"/>
</dbReference>
<evidence type="ECO:0000259" key="5">
    <source>
        <dbReference type="SMART" id="SM01142"/>
    </source>
</evidence>
<dbReference type="Gene3D" id="2.40.30.300">
    <property type="match status" value="1"/>
</dbReference>
<dbReference type="AlphaFoldDB" id="A0A819V630"/>
<evidence type="ECO:0000256" key="4">
    <source>
        <dbReference type="ARBA" id="ARBA00022840"/>
    </source>
</evidence>
<reference evidence="6" key="1">
    <citation type="submission" date="2021-02" db="EMBL/GenBank/DDBJ databases">
        <authorList>
            <person name="Nowell W R."/>
        </authorList>
    </citation>
    <scope>NUCLEOTIDE SEQUENCE</scope>
</reference>
<dbReference type="GO" id="GO:0005634">
    <property type="term" value="C:nucleus"/>
    <property type="evidence" value="ECO:0007669"/>
    <property type="project" value="TreeGrafter"/>
</dbReference>
<dbReference type="InterPro" id="IPR027417">
    <property type="entry name" value="P-loop_NTPase"/>
</dbReference>
<gene>
    <name evidence="6" type="ORF">OTI717_LOCUS34230</name>
</gene>
<dbReference type="InterPro" id="IPR048392">
    <property type="entry name" value="MTR4-like_stalk"/>
</dbReference>
<dbReference type="Gene3D" id="3.40.50.300">
    <property type="entry name" value="P-loop containing nucleotide triphosphate hydrolases"/>
    <property type="match status" value="1"/>
</dbReference>
<feature type="domain" description="ATP-dependent RNA helicase Ski2/MTR4 C-terminal" evidence="5">
    <location>
        <begin position="372"/>
        <end position="443"/>
    </location>
</feature>
<dbReference type="GO" id="GO:0005524">
    <property type="term" value="F:ATP binding"/>
    <property type="evidence" value="ECO:0007669"/>
    <property type="project" value="UniProtKB-KW"/>
</dbReference>
<keyword evidence="3" id="KW-0347">Helicase</keyword>
<dbReference type="Pfam" id="PF21408">
    <property type="entry name" value="MTR4-like_stalk"/>
    <property type="match status" value="1"/>
</dbReference>
<proteinExistence type="predicted"/>
<name>A0A819V630_9BILA</name>
<dbReference type="PANTHER" id="PTHR12131:SF7">
    <property type="entry name" value="EXOSOME RNA HELICASE MTR4"/>
    <property type="match status" value="1"/>
</dbReference>
<feature type="non-terminal residue" evidence="6">
    <location>
        <position position="1"/>
    </location>
</feature>
<protein>
    <recommendedName>
        <fullName evidence="5">ATP-dependent RNA helicase Ski2/MTR4 C-terminal domain-containing protein</fullName>
    </recommendedName>
</protein>
<dbReference type="EMBL" id="CAJOAX010011971">
    <property type="protein sequence ID" value="CAF4103565.1"/>
    <property type="molecule type" value="Genomic_DNA"/>
</dbReference>
<evidence type="ECO:0000256" key="2">
    <source>
        <dbReference type="ARBA" id="ARBA00022801"/>
    </source>
</evidence>
<keyword evidence="2" id="KW-0378">Hydrolase</keyword>
<dbReference type="PANTHER" id="PTHR12131">
    <property type="entry name" value="ATP-DEPENDENT RNA AND DNA HELICASE"/>
    <property type="match status" value="1"/>
</dbReference>
<dbReference type="GO" id="GO:0016787">
    <property type="term" value="F:hydrolase activity"/>
    <property type="evidence" value="ECO:0007669"/>
    <property type="project" value="UniProtKB-KW"/>
</dbReference>
<dbReference type="InterPro" id="IPR025696">
    <property type="entry name" value="Beta-barrel_MTR4"/>
</dbReference>
<dbReference type="Gene3D" id="1.10.3380.30">
    <property type="match status" value="2"/>
</dbReference>
<evidence type="ECO:0000313" key="7">
    <source>
        <dbReference type="Proteomes" id="UP000663823"/>
    </source>
</evidence>
<evidence type="ECO:0000256" key="3">
    <source>
        <dbReference type="ARBA" id="ARBA00022806"/>
    </source>
</evidence>
<evidence type="ECO:0000313" key="6">
    <source>
        <dbReference type="EMBL" id="CAF4103565.1"/>
    </source>
</evidence>
<sequence length="443" mass="50791">MGLNMPARTVLFTAARKFDGKELRWITSGEYIQMSGRAGRRGKDERGIVVLIIDERMSPTTAKEIVKGKADPLNSAFKLTYNMVLNLLRVEGINPEFMLERSFYQFQHFSSIPALYEKLQTCEQQYDSIKIENEDEVASYYKLKKKLELVQDQIAIMINEPKYLLPFLQPGRLVTVKCGDLNFDWCVVLNFHKKPGEKPLYIIDVLAHLTFESAAQKLTVEIQPCPLSERGEMKVIPIQHTLIRDISAIRVYIPDDLRTKESRQTILKSVQDIIGRHPLGLPLLDPIRDMGIKSSDMISYIKQYSTLQTRLDEHPLTKNSQLIYIYEQYERKAHIEKQVIDAKNELKKAQSLLQIGDLKRHKRVLRRLGYCNSADVIDLKGRVACEIDTGDELVTTELLFNGVFNDLTVSQACALLSCFVFQEKANEMPKLPQELSGPLRLLQ</sequence>
<accession>A0A819V630</accession>